<feature type="chain" id="PRO_5012172854" evidence="2">
    <location>
        <begin position="24"/>
        <end position="70"/>
    </location>
</feature>
<dbReference type="EMBL" id="FZNR01000008">
    <property type="protein sequence ID" value="SNS00068.1"/>
    <property type="molecule type" value="Genomic_DNA"/>
</dbReference>
<accession>A0A239AYL6</accession>
<protein>
    <submittedName>
        <fullName evidence="3">Uncharacterized protein</fullName>
    </submittedName>
</protein>
<evidence type="ECO:0000256" key="1">
    <source>
        <dbReference type="SAM" id="MobiDB-lite"/>
    </source>
</evidence>
<feature type="region of interest" description="Disordered" evidence="1">
    <location>
        <begin position="18"/>
        <end position="70"/>
    </location>
</feature>
<keyword evidence="2" id="KW-0732">Signal</keyword>
<keyword evidence="4" id="KW-1185">Reference proteome</keyword>
<reference evidence="3 4" key="1">
    <citation type="submission" date="2017-06" db="EMBL/GenBank/DDBJ databases">
        <authorList>
            <person name="Kim H.J."/>
            <person name="Triplett B.A."/>
        </authorList>
    </citation>
    <scope>NUCLEOTIDE SEQUENCE [LARGE SCALE GENOMIC DNA]</scope>
    <source>
        <strain evidence="3 4">DSM 43151</strain>
    </source>
</reference>
<gene>
    <name evidence="3" type="ORF">SAMN06264365_108176</name>
</gene>
<dbReference type="Proteomes" id="UP000198415">
    <property type="component" value="Unassembled WGS sequence"/>
</dbReference>
<evidence type="ECO:0000313" key="3">
    <source>
        <dbReference type="EMBL" id="SNS00068.1"/>
    </source>
</evidence>
<dbReference type="RefSeq" id="WP_089295120.1">
    <property type="nucleotide sequence ID" value="NZ_BOMU01000050.1"/>
</dbReference>
<feature type="compositionally biased region" description="Acidic residues" evidence="1">
    <location>
        <begin position="54"/>
        <end position="70"/>
    </location>
</feature>
<feature type="signal peptide" evidence="2">
    <location>
        <begin position="1"/>
        <end position="23"/>
    </location>
</feature>
<dbReference type="AlphaFoldDB" id="A0A239AYL6"/>
<proteinExistence type="predicted"/>
<dbReference type="PROSITE" id="PS51257">
    <property type="entry name" value="PROKAR_LIPOPROTEIN"/>
    <property type="match status" value="1"/>
</dbReference>
<evidence type="ECO:0000313" key="4">
    <source>
        <dbReference type="Proteomes" id="UP000198415"/>
    </source>
</evidence>
<sequence>MRRTLAVALVLGALIAGGCDRGAAPKETTPPAPATPTASQNARSADGVDSLLNEADEQLDHDDQPAEEED</sequence>
<organism evidence="3 4">
    <name type="scientific">Actinoplanes regularis</name>
    <dbReference type="NCBI Taxonomy" id="52697"/>
    <lineage>
        <taxon>Bacteria</taxon>
        <taxon>Bacillati</taxon>
        <taxon>Actinomycetota</taxon>
        <taxon>Actinomycetes</taxon>
        <taxon>Micromonosporales</taxon>
        <taxon>Micromonosporaceae</taxon>
        <taxon>Actinoplanes</taxon>
    </lineage>
</organism>
<name>A0A239AYL6_9ACTN</name>
<evidence type="ECO:0000256" key="2">
    <source>
        <dbReference type="SAM" id="SignalP"/>
    </source>
</evidence>